<dbReference type="STRING" id="41688.A0A2N3NBL2"/>
<dbReference type="VEuPathDB" id="FungiDB:jhhlp_004458"/>
<gene>
    <name evidence="2" type="ORF">jhhlp_004458</name>
</gene>
<organism evidence="2 3">
    <name type="scientific">Lomentospora prolificans</name>
    <dbReference type="NCBI Taxonomy" id="41688"/>
    <lineage>
        <taxon>Eukaryota</taxon>
        <taxon>Fungi</taxon>
        <taxon>Dikarya</taxon>
        <taxon>Ascomycota</taxon>
        <taxon>Pezizomycotina</taxon>
        <taxon>Sordariomycetes</taxon>
        <taxon>Hypocreomycetidae</taxon>
        <taxon>Microascales</taxon>
        <taxon>Microascaceae</taxon>
        <taxon>Lomentospora</taxon>
    </lineage>
</organism>
<dbReference type="OrthoDB" id="5394233at2759"/>
<accession>A0A2N3NBL2</accession>
<feature type="transmembrane region" description="Helical" evidence="1">
    <location>
        <begin position="43"/>
        <end position="63"/>
    </location>
</feature>
<keyword evidence="3" id="KW-1185">Reference proteome</keyword>
<name>A0A2N3NBL2_9PEZI</name>
<proteinExistence type="predicted"/>
<dbReference type="AlphaFoldDB" id="A0A2N3NBL2"/>
<dbReference type="InParanoid" id="A0A2N3NBL2"/>
<keyword evidence="1" id="KW-1133">Transmembrane helix</keyword>
<protein>
    <submittedName>
        <fullName evidence="2">Uncharacterized protein</fullName>
    </submittedName>
</protein>
<keyword evidence="1" id="KW-0812">Transmembrane</keyword>
<sequence>MPFNFKAYNTECNSMTPEELQREWQYYTRLISGASTSTAVSGLALPLTCGVSVIGVSMAAPVIHNARKKREIIEKHLNKYGATHHTRKRDVLGSVAFSGTIGVVTLGVGAMGTDAIAAKGIEHSISAIIENETAIEVVTDTTLNGATMGIEHVRASHMKKAEAYKASQAASVDQAVNNAKA</sequence>
<dbReference type="Proteomes" id="UP000233524">
    <property type="component" value="Unassembled WGS sequence"/>
</dbReference>
<evidence type="ECO:0000313" key="2">
    <source>
        <dbReference type="EMBL" id="PKS09835.1"/>
    </source>
</evidence>
<evidence type="ECO:0000313" key="3">
    <source>
        <dbReference type="Proteomes" id="UP000233524"/>
    </source>
</evidence>
<comment type="caution">
    <text evidence="2">The sequence shown here is derived from an EMBL/GenBank/DDBJ whole genome shotgun (WGS) entry which is preliminary data.</text>
</comment>
<reference evidence="2 3" key="1">
    <citation type="journal article" date="2017" name="G3 (Bethesda)">
        <title>First Draft Genome Sequence of the Pathogenic Fungus Lomentospora prolificans (Formerly Scedosporium prolificans).</title>
        <authorList>
            <person name="Luo R."/>
            <person name="Zimin A."/>
            <person name="Workman R."/>
            <person name="Fan Y."/>
            <person name="Pertea G."/>
            <person name="Grossman N."/>
            <person name="Wear M.P."/>
            <person name="Jia B."/>
            <person name="Miller H."/>
            <person name="Casadevall A."/>
            <person name="Timp W."/>
            <person name="Zhang S.X."/>
            <person name="Salzberg S.L."/>
        </authorList>
    </citation>
    <scope>NUCLEOTIDE SEQUENCE [LARGE SCALE GENOMIC DNA]</scope>
    <source>
        <strain evidence="2 3">JHH-5317</strain>
    </source>
</reference>
<dbReference type="EMBL" id="NLAX01000010">
    <property type="protein sequence ID" value="PKS09835.1"/>
    <property type="molecule type" value="Genomic_DNA"/>
</dbReference>
<evidence type="ECO:0000256" key="1">
    <source>
        <dbReference type="SAM" id="Phobius"/>
    </source>
</evidence>
<keyword evidence="1" id="KW-0472">Membrane</keyword>